<dbReference type="Pfam" id="PF01730">
    <property type="entry name" value="UreF"/>
    <property type="match status" value="1"/>
</dbReference>
<reference evidence="4 5" key="1">
    <citation type="journal article" date="2014" name="Genome Biol. Evol.">
        <title>Genome degeneration and adaptation in a nascent stage of symbiosis.</title>
        <authorList>
            <person name="Oakeson K.F."/>
            <person name="Gil R."/>
            <person name="Clayton A.L."/>
            <person name="Dunn D.M."/>
            <person name="von Niederhausern A.C."/>
            <person name="Hamil C."/>
            <person name="Aoyagi A."/>
            <person name="Duval B."/>
            <person name="Baca A."/>
            <person name="Silva F.J."/>
            <person name="Vallier A."/>
            <person name="Jackson D.G."/>
            <person name="Latorre A."/>
            <person name="Weiss R.B."/>
            <person name="Heddi A."/>
            <person name="Moya A."/>
            <person name="Dale C."/>
        </authorList>
    </citation>
    <scope>NUCLEOTIDE SEQUENCE [LARGE SCALE GENOMIC DNA]</scope>
    <source>
        <strain evidence="4 5">HS1</strain>
    </source>
</reference>
<evidence type="ECO:0000256" key="3">
    <source>
        <dbReference type="HAMAP-Rule" id="MF_01385"/>
    </source>
</evidence>
<evidence type="ECO:0000256" key="2">
    <source>
        <dbReference type="ARBA" id="ARBA00023186"/>
    </source>
</evidence>
<gene>
    <name evidence="3 4" type="primary">ureF</name>
    <name evidence="4" type="ORF">Sant_1191</name>
</gene>
<dbReference type="InterPro" id="IPR002639">
    <property type="entry name" value="UreF"/>
</dbReference>
<dbReference type="KEGG" id="sod:Sant_1191"/>
<keyword evidence="2 3" id="KW-0143">Chaperone</keyword>
<organism evidence="4 5">
    <name type="scientific">Sodalis praecaptivus</name>
    <dbReference type="NCBI Taxonomy" id="1239307"/>
    <lineage>
        <taxon>Bacteria</taxon>
        <taxon>Pseudomonadati</taxon>
        <taxon>Pseudomonadota</taxon>
        <taxon>Gammaproteobacteria</taxon>
        <taxon>Enterobacterales</taxon>
        <taxon>Bruguierivoracaceae</taxon>
        <taxon>Sodalis</taxon>
    </lineage>
</organism>
<dbReference type="HOGENOM" id="CLU_049215_2_1_6"/>
<dbReference type="Proteomes" id="UP000019028">
    <property type="component" value="Chromosome"/>
</dbReference>
<comment type="function">
    <text evidence="3">Required for maturation of urease via the functional incorporation of the urease nickel metallocenter.</text>
</comment>
<accession>W0HVN2</accession>
<keyword evidence="5" id="KW-1185">Reference proteome</keyword>
<evidence type="ECO:0000313" key="5">
    <source>
        <dbReference type="Proteomes" id="UP000019028"/>
    </source>
</evidence>
<dbReference type="PANTHER" id="PTHR33620">
    <property type="entry name" value="UREASE ACCESSORY PROTEIN F"/>
    <property type="match status" value="1"/>
</dbReference>
<dbReference type="PATRIC" id="fig|1239307.3.peg.1277"/>
<dbReference type="PANTHER" id="PTHR33620:SF1">
    <property type="entry name" value="UREASE ACCESSORY PROTEIN F"/>
    <property type="match status" value="1"/>
</dbReference>
<name>W0HVN2_9GAMM</name>
<proteinExistence type="inferred from homology"/>
<dbReference type="GO" id="GO:0005737">
    <property type="term" value="C:cytoplasm"/>
    <property type="evidence" value="ECO:0007669"/>
    <property type="project" value="UniProtKB-SubCell"/>
</dbReference>
<sequence length="233" mass="25578">MHTPINTEFDDPGALLRLMQLISPSLPVGGFTYSQGLEWAVECGWVNSPAAFARWQQQLIDDQLSCLDWPLLKRLYQCARERDDAGFARWAAMAVSCRETHELRLEEQQRGQALVRLMAQWPSLPLTADRLPALQQSGLAALAWLGCQWRIPLEPLALGFGYSTLEGAVMAGLKLVPFGQQTAQGLLAALAATLPAAWQRAASLEDAALGGSFPLQAIASACHETQYSRLFRS</sequence>
<comment type="similarity">
    <text evidence="3">Belongs to the UreF family.</text>
</comment>
<dbReference type="RefSeq" id="WP_051440121.1">
    <property type="nucleotide sequence ID" value="NZ_CP006569.1"/>
</dbReference>
<keyword evidence="3" id="KW-0963">Cytoplasm</keyword>
<protein>
    <recommendedName>
        <fullName evidence="3">Urease accessory protein UreF</fullName>
    </recommendedName>
</protein>
<dbReference type="HAMAP" id="MF_01385">
    <property type="entry name" value="UreF"/>
    <property type="match status" value="1"/>
</dbReference>
<dbReference type="PIRSF" id="PIRSF009467">
    <property type="entry name" value="Ureas_acces_UreF"/>
    <property type="match status" value="1"/>
</dbReference>
<evidence type="ECO:0000313" key="4">
    <source>
        <dbReference type="EMBL" id="AHF76260.1"/>
    </source>
</evidence>
<comment type="subunit">
    <text evidence="3">UreD, UreF and UreG form a complex that acts as a GTP-hydrolysis-dependent molecular chaperone, activating the urease apoprotein by helping to assemble the nickel containing metallocenter of UreC. The UreE protein probably delivers the nickel.</text>
</comment>
<dbReference type="GO" id="GO:0016151">
    <property type="term" value="F:nickel cation binding"/>
    <property type="evidence" value="ECO:0007669"/>
    <property type="project" value="UniProtKB-UniRule"/>
</dbReference>
<dbReference type="AlphaFoldDB" id="W0HVN2"/>
<comment type="subcellular location">
    <subcellularLocation>
        <location evidence="3">Cytoplasm</location>
    </subcellularLocation>
</comment>
<dbReference type="InterPro" id="IPR038277">
    <property type="entry name" value="UreF_sf"/>
</dbReference>
<dbReference type="OrthoDB" id="9798772at2"/>
<dbReference type="Gene3D" id="1.10.4190.10">
    <property type="entry name" value="Urease accessory protein UreF"/>
    <property type="match status" value="1"/>
</dbReference>
<evidence type="ECO:0000256" key="1">
    <source>
        <dbReference type="ARBA" id="ARBA00022988"/>
    </source>
</evidence>
<keyword evidence="1 3" id="KW-0996">Nickel insertion</keyword>
<dbReference type="EMBL" id="CP006569">
    <property type="protein sequence ID" value="AHF76260.1"/>
    <property type="molecule type" value="Genomic_DNA"/>
</dbReference>